<dbReference type="PROSITE" id="PS51257">
    <property type="entry name" value="PROKAR_LIPOPROTEIN"/>
    <property type="match status" value="1"/>
</dbReference>
<gene>
    <name evidence="3" type="ORF">HLPR_01000</name>
</gene>
<feature type="compositionally biased region" description="Polar residues" evidence="1">
    <location>
        <begin position="32"/>
        <end position="42"/>
    </location>
</feature>
<organism evidence="3 4">
    <name type="scientific">Helicovermis profundi</name>
    <dbReference type="NCBI Taxonomy" id="3065157"/>
    <lineage>
        <taxon>Bacteria</taxon>
        <taxon>Bacillati</taxon>
        <taxon>Bacillota</taxon>
        <taxon>Clostridia</taxon>
        <taxon>Helicovermis</taxon>
    </lineage>
</organism>
<dbReference type="RefSeq" id="WP_338536139.1">
    <property type="nucleotide sequence ID" value="NZ_AP028654.1"/>
</dbReference>
<dbReference type="EMBL" id="AP028654">
    <property type="protein sequence ID" value="BEP27769.1"/>
    <property type="molecule type" value="Genomic_DNA"/>
</dbReference>
<evidence type="ECO:0008006" key="5">
    <source>
        <dbReference type="Google" id="ProtNLM"/>
    </source>
</evidence>
<dbReference type="InterPro" id="IPR052944">
    <property type="entry name" value="Sporulation_related"/>
</dbReference>
<feature type="chain" id="PRO_5043750953" description="Outer membrane lipoprotein carrier protein LolA" evidence="2">
    <location>
        <begin position="23"/>
        <end position="234"/>
    </location>
</feature>
<dbReference type="SUPFAM" id="SSF89392">
    <property type="entry name" value="Prokaryotic lipoproteins and lipoprotein localization factors"/>
    <property type="match status" value="1"/>
</dbReference>
<dbReference type="PANTHER" id="PTHR37507:SF2">
    <property type="entry name" value="SPORULATION PROTEIN YDCC"/>
    <property type="match status" value="1"/>
</dbReference>
<keyword evidence="2" id="KW-0732">Signal</keyword>
<dbReference type="PANTHER" id="PTHR37507">
    <property type="entry name" value="SPORULATION PROTEIN YDCC"/>
    <property type="match status" value="1"/>
</dbReference>
<dbReference type="AlphaFoldDB" id="A0AAU9E958"/>
<protein>
    <recommendedName>
        <fullName evidence="5">Outer membrane lipoprotein carrier protein LolA</fullName>
    </recommendedName>
</protein>
<name>A0AAU9E958_9FIRM</name>
<evidence type="ECO:0000256" key="2">
    <source>
        <dbReference type="SAM" id="SignalP"/>
    </source>
</evidence>
<evidence type="ECO:0000313" key="4">
    <source>
        <dbReference type="Proteomes" id="UP001321786"/>
    </source>
</evidence>
<proteinExistence type="predicted"/>
<dbReference type="InterPro" id="IPR029046">
    <property type="entry name" value="LolA/LolB/LppX"/>
</dbReference>
<accession>A0AAU9E958</accession>
<feature type="compositionally biased region" description="Basic and acidic residues" evidence="1">
    <location>
        <begin position="43"/>
        <end position="53"/>
    </location>
</feature>
<feature type="signal peptide" evidence="2">
    <location>
        <begin position="1"/>
        <end position="22"/>
    </location>
</feature>
<evidence type="ECO:0000256" key="1">
    <source>
        <dbReference type="SAM" id="MobiDB-lite"/>
    </source>
</evidence>
<dbReference type="Proteomes" id="UP001321786">
    <property type="component" value="Chromosome"/>
</dbReference>
<reference evidence="3 4" key="1">
    <citation type="submission" date="2023-08" db="EMBL/GenBank/DDBJ databases">
        <title>Helicovermis profunda gen. nov., sp. nov., a novel mesophilic, fermentative bacterium within the Bacillota from a deep-sea hydrothermal vent chimney.</title>
        <authorList>
            <person name="Miyazaki U."/>
            <person name="Mizutani D."/>
            <person name="Hashimoto Y."/>
            <person name="Tame A."/>
            <person name="Sawayama S."/>
            <person name="Miyazaki J."/>
            <person name="Takai K."/>
            <person name="Nakagawa S."/>
        </authorList>
    </citation>
    <scope>NUCLEOTIDE SEQUENCE [LARGE SCALE GENOMIC DNA]</scope>
    <source>
        <strain evidence="3 4">S502</strain>
    </source>
</reference>
<sequence>MKLKILCLVIATMLIFAGCAKKNTDKVEIKQNDSTVSTSENSVVKKENDSKENTKIELNNIPSSYSYKIKTTSNGSEMSFSYWKQDDSFRIEMKDPSTGDKMITILNGKEKAMYQYMPAQNMATKTTYNSESKGMTGLFDMSSLGLNQEILNESNGLKEIKYNGQDVYYLEVSSPSESNVISKMWISKKYSLPIKMENEIDGKLMYSTEITDINEGPFDAELFKIPDGVTVNSY</sequence>
<dbReference type="Gene3D" id="2.50.20.10">
    <property type="entry name" value="Lipoprotein localisation LolA/LolB/LppX"/>
    <property type="match status" value="1"/>
</dbReference>
<feature type="region of interest" description="Disordered" evidence="1">
    <location>
        <begin position="31"/>
        <end position="53"/>
    </location>
</feature>
<keyword evidence="4" id="KW-1185">Reference proteome</keyword>
<dbReference type="KEGG" id="hprf:HLPR_01000"/>
<evidence type="ECO:0000313" key="3">
    <source>
        <dbReference type="EMBL" id="BEP27769.1"/>
    </source>
</evidence>